<proteinExistence type="predicted"/>
<sequence>MLFLSGKAKSKKYNIVKKHNKNPKNIQTKSNENTTTKETITKEKINITPLPPKSELVCSENKNLSQAQELLAYYNEIAKSHCKDSSPFLPLLEKNRYTVDEIKLVINWILTCWNRRNGKPAKPKNICVKSRFDGYLSDAITWNERRSLCKDVVDAYNEILGDRLVPMDEVDQLAESQINALLPRLARQDIDGFKSYFQAFSDNVREYYFRPENKYGFSYLMKPETLFKTRRGEL</sequence>
<organism evidence="1 2">
    <name type="scientific">Pasteurella multocida</name>
    <dbReference type="NCBI Taxonomy" id="747"/>
    <lineage>
        <taxon>Bacteria</taxon>
        <taxon>Pseudomonadati</taxon>
        <taxon>Pseudomonadota</taxon>
        <taxon>Gammaproteobacteria</taxon>
        <taxon>Pasteurellales</taxon>
        <taxon>Pasteurellaceae</taxon>
        <taxon>Pasteurella</taxon>
    </lineage>
</organism>
<evidence type="ECO:0000313" key="2">
    <source>
        <dbReference type="Proteomes" id="UP000540079"/>
    </source>
</evidence>
<gene>
    <name evidence="1" type="ORF">C2800_04940</name>
</gene>
<dbReference type="EMBL" id="PPVL01000004">
    <property type="protein sequence ID" value="NNI78769.1"/>
    <property type="molecule type" value="Genomic_DNA"/>
</dbReference>
<dbReference type="Proteomes" id="UP000540079">
    <property type="component" value="Unassembled WGS sequence"/>
</dbReference>
<protein>
    <submittedName>
        <fullName evidence="1">Uncharacterized protein</fullName>
    </submittedName>
</protein>
<comment type="caution">
    <text evidence="1">The sequence shown here is derived from an EMBL/GenBank/DDBJ whole genome shotgun (WGS) entry which is preliminary data.</text>
</comment>
<dbReference type="RefSeq" id="WP_014391090.1">
    <property type="nucleotide sequence ID" value="NZ_JAKUHF010000001.1"/>
</dbReference>
<reference evidence="1 2" key="1">
    <citation type="journal article" date="2018" name="Front. Microbiol.">
        <title>Genetic and Phylogenetic Characteristics of Pasteurella multocida Isolates From Different Host Species.</title>
        <authorList>
            <person name="Peng Z."/>
            <person name="Liang W."/>
            <person name="Wang F."/>
            <person name="Xu Z."/>
            <person name="Xie Z."/>
            <person name="Lian Z."/>
            <person name="Hua L."/>
            <person name="Zhou R."/>
            <person name="Chen H."/>
            <person name="Wu B."/>
        </authorList>
    </citation>
    <scope>NUCLEOTIDE SEQUENCE [LARGE SCALE GENOMIC DNA]</scope>
    <source>
        <strain evidence="1 2">HNA06</strain>
    </source>
</reference>
<accession>A0A849CJT2</accession>
<name>A0A849CJT2_PASMD</name>
<evidence type="ECO:0000313" key="1">
    <source>
        <dbReference type="EMBL" id="NNI78769.1"/>
    </source>
</evidence>
<dbReference type="AlphaFoldDB" id="A0A849CJT2"/>